<protein>
    <submittedName>
        <fullName evidence="6">MarR family transcriptional regulator</fullName>
    </submittedName>
</protein>
<dbReference type="PROSITE" id="PS50995">
    <property type="entry name" value="HTH_MARR_2"/>
    <property type="match status" value="1"/>
</dbReference>
<accession>A0A7K1FKB1</accession>
<comment type="caution">
    <text evidence="6">The sequence shown here is derived from an EMBL/GenBank/DDBJ whole genome shotgun (WGS) entry which is preliminary data.</text>
</comment>
<dbReference type="InterPro" id="IPR023187">
    <property type="entry name" value="Tscrpt_reg_MarR-type_CS"/>
</dbReference>
<evidence type="ECO:0000313" key="6">
    <source>
        <dbReference type="EMBL" id="MTD14577.1"/>
    </source>
</evidence>
<evidence type="ECO:0000259" key="5">
    <source>
        <dbReference type="PROSITE" id="PS50995"/>
    </source>
</evidence>
<keyword evidence="1" id="KW-0805">Transcription regulation</keyword>
<keyword evidence="3" id="KW-0804">Transcription</keyword>
<proteinExistence type="predicted"/>
<dbReference type="PANTHER" id="PTHR33164">
    <property type="entry name" value="TRANSCRIPTIONAL REGULATOR, MARR FAMILY"/>
    <property type="match status" value="1"/>
</dbReference>
<dbReference type="Gene3D" id="1.10.10.10">
    <property type="entry name" value="Winged helix-like DNA-binding domain superfamily/Winged helix DNA-binding domain"/>
    <property type="match status" value="1"/>
</dbReference>
<dbReference type="InterPro" id="IPR000835">
    <property type="entry name" value="HTH_MarR-typ"/>
</dbReference>
<dbReference type="PROSITE" id="PS01117">
    <property type="entry name" value="HTH_MARR_1"/>
    <property type="match status" value="1"/>
</dbReference>
<dbReference type="InterPro" id="IPR011991">
    <property type="entry name" value="ArsR-like_HTH"/>
</dbReference>
<evidence type="ECO:0000256" key="1">
    <source>
        <dbReference type="ARBA" id="ARBA00023015"/>
    </source>
</evidence>
<name>A0A7K1FKB1_9ACTN</name>
<dbReference type="InterPro" id="IPR036388">
    <property type="entry name" value="WH-like_DNA-bd_sf"/>
</dbReference>
<feature type="compositionally biased region" description="Low complexity" evidence="4">
    <location>
        <begin position="149"/>
        <end position="165"/>
    </location>
</feature>
<organism evidence="6 7">
    <name type="scientific">Nakamurella alba</name>
    <dbReference type="NCBI Taxonomy" id="2665158"/>
    <lineage>
        <taxon>Bacteria</taxon>
        <taxon>Bacillati</taxon>
        <taxon>Actinomycetota</taxon>
        <taxon>Actinomycetes</taxon>
        <taxon>Nakamurellales</taxon>
        <taxon>Nakamurellaceae</taxon>
        <taxon>Nakamurella</taxon>
    </lineage>
</organism>
<evidence type="ECO:0000256" key="4">
    <source>
        <dbReference type="SAM" id="MobiDB-lite"/>
    </source>
</evidence>
<dbReference type="Pfam" id="PF01047">
    <property type="entry name" value="MarR"/>
    <property type="match status" value="1"/>
</dbReference>
<feature type="domain" description="HTH marR-type" evidence="5">
    <location>
        <begin position="1"/>
        <end position="125"/>
    </location>
</feature>
<dbReference type="Proteomes" id="UP000460221">
    <property type="component" value="Unassembled WGS sequence"/>
</dbReference>
<sequence>MASLVQAHGAIKVRMMASDTELPALYLLFRLVKGGPKRASDLAAEMSADPSTVSRQVASLVRSGLIERTADPADGRASVLAATPAGLEHVRIARERRLEAMAPIVADWPEQDRACFADLLARYTAGLEMHRDQVLSVLLAPMTADPSLAPQTPGPAAAAPVVLPDPAERSI</sequence>
<dbReference type="GO" id="GO:0006950">
    <property type="term" value="P:response to stress"/>
    <property type="evidence" value="ECO:0007669"/>
    <property type="project" value="TreeGrafter"/>
</dbReference>
<dbReference type="InterPro" id="IPR036390">
    <property type="entry name" value="WH_DNA-bd_sf"/>
</dbReference>
<reference evidence="6 7" key="1">
    <citation type="submission" date="2019-11" db="EMBL/GenBank/DDBJ databases">
        <authorList>
            <person name="Jiang L.-Q."/>
        </authorList>
    </citation>
    <scope>NUCLEOTIDE SEQUENCE [LARGE SCALE GENOMIC DNA]</scope>
    <source>
        <strain evidence="6 7">YIM 132087</strain>
    </source>
</reference>
<evidence type="ECO:0000256" key="2">
    <source>
        <dbReference type="ARBA" id="ARBA00023125"/>
    </source>
</evidence>
<dbReference type="AlphaFoldDB" id="A0A7K1FKB1"/>
<dbReference type="InterPro" id="IPR039422">
    <property type="entry name" value="MarR/SlyA-like"/>
</dbReference>
<keyword evidence="2" id="KW-0238">DNA-binding</keyword>
<dbReference type="GO" id="GO:0003700">
    <property type="term" value="F:DNA-binding transcription factor activity"/>
    <property type="evidence" value="ECO:0007669"/>
    <property type="project" value="InterPro"/>
</dbReference>
<gene>
    <name evidence="6" type="ORF">GIS00_11550</name>
</gene>
<dbReference type="SUPFAM" id="SSF46785">
    <property type="entry name" value="Winged helix' DNA-binding domain"/>
    <property type="match status" value="1"/>
</dbReference>
<dbReference type="SMART" id="SM00347">
    <property type="entry name" value="HTH_MARR"/>
    <property type="match status" value="1"/>
</dbReference>
<evidence type="ECO:0000313" key="7">
    <source>
        <dbReference type="Proteomes" id="UP000460221"/>
    </source>
</evidence>
<keyword evidence="7" id="KW-1185">Reference proteome</keyword>
<dbReference type="PANTHER" id="PTHR33164:SF57">
    <property type="entry name" value="MARR-FAMILY TRANSCRIPTIONAL REGULATOR"/>
    <property type="match status" value="1"/>
</dbReference>
<dbReference type="CDD" id="cd00090">
    <property type="entry name" value="HTH_ARSR"/>
    <property type="match status" value="1"/>
</dbReference>
<evidence type="ECO:0000256" key="3">
    <source>
        <dbReference type="ARBA" id="ARBA00023163"/>
    </source>
</evidence>
<dbReference type="GO" id="GO:0003677">
    <property type="term" value="F:DNA binding"/>
    <property type="evidence" value="ECO:0007669"/>
    <property type="project" value="UniProtKB-KW"/>
</dbReference>
<feature type="region of interest" description="Disordered" evidence="4">
    <location>
        <begin position="149"/>
        <end position="171"/>
    </location>
</feature>
<dbReference type="EMBL" id="WLYK01000003">
    <property type="protein sequence ID" value="MTD14577.1"/>
    <property type="molecule type" value="Genomic_DNA"/>
</dbReference>